<dbReference type="GO" id="GO:0003677">
    <property type="term" value="F:DNA binding"/>
    <property type="evidence" value="ECO:0007669"/>
    <property type="project" value="InterPro"/>
</dbReference>
<feature type="domain" description="Helicase ATP-binding" evidence="2">
    <location>
        <begin position="12"/>
        <end position="169"/>
    </location>
</feature>
<keyword evidence="5" id="KW-1185">Reference proteome</keyword>
<dbReference type="GO" id="GO:0016787">
    <property type="term" value="F:hydrolase activity"/>
    <property type="evidence" value="ECO:0007669"/>
    <property type="project" value="InterPro"/>
</dbReference>
<dbReference type="EMBL" id="JADGJW010000461">
    <property type="protein sequence ID" value="KAJ3216767.1"/>
    <property type="molecule type" value="Genomic_DNA"/>
</dbReference>
<accession>A0AAD5XZF7</accession>
<evidence type="ECO:0000259" key="3">
    <source>
        <dbReference type="PROSITE" id="PS51194"/>
    </source>
</evidence>
<comment type="caution">
    <text evidence="4">The sequence shown here is derived from an EMBL/GenBank/DDBJ whole genome shotgun (WGS) entry which is preliminary data.</text>
</comment>
<dbReference type="Proteomes" id="UP001211065">
    <property type="component" value="Unassembled WGS sequence"/>
</dbReference>
<protein>
    <submittedName>
        <fullName evidence="4">Interferon-induced helicase C domain-containing protein 1</fullName>
    </submittedName>
</protein>
<dbReference type="GO" id="GO:0004386">
    <property type="term" value="F:helicase activity"/>
    <property type="evidence" value="ECO:0007669"/>
    <property type="project" value="UniProtKB-KW"/>
</dbReference>
<dbReference type="InterPro" id="IPR014001">
    <property type="entry name" value="Helicase_ATP-bd"/>
</dbReference>
<dbReference type="Pfam" id="PF04851">
    <property type="entry name" value="ResIII"/>
    <property type="match status" value="1"/>
</dbReference>
<keyword evidence="1 4" id="KW-0378">Hydrolase</keyword>
<keyword evidence="1 4" id="KW-0547">Nucleotide-binding</keyword>
<keyword evidence="1 4" id="KW-0067">ATP-binding</keyword>
<keyword evidence="1 4" id="KW-0347">Helicase</keyword>
<dbReference type="InterPro" id="IPR051363">
    <property type="entry name" value="RLR_Helicase"/>
</dbReference>
<evidence type="ECO:0000313" key="4">
    <source>
        <dbReference type="EMBL" id="KAJ3216767.1"/>
    </source>
</evidence>
<reference evidence="4" key="1">
    <citation type="submission" date="2020-05" db="EMBL/GenBank/DDBJ databases">
        <title>Phylogenomic resolution of chytrid fungi.</title>
        <authorList>
            <person name="Stajich J.E."/>
            <person name="Amses K."/>
            <person name="Simmons R."/>
            <person name="Seto K."/>
            <person name="Myers J."/>
            <person name="Bonds A."/>
            <person name="Quandt C.A."/>
            <person name="Barry K."/>
            <person name="Liu P."/>
            <person name="Grigoriev I."/>
            <person name="Longcore J.E."/>
            <person name="James T.Y."/>
        </authorList>
    </citation>
    <scope>NUCLEOTIDE SEQUENCE</scope>
    <source>
        <strain evidence="4">JEL0476</strain>
    </source>
</reference>
<feature type="domain" description="Helicase C-terminal" evidence="3">
    <location>
        <begin position="340"/>
        <end position="521"/>
    </location>
</feature>
<dbReference type="GO" id="GO:0005737">
    <property type="term" value="C:cytoplasm"/>
    <property type="evidence" value="ECO:0007669"/>
    <property type="project" value="TreeGrafter"/>
</dbReference>
<name>A0AAD5XZF7_9FUNG</name>
<dbReference type="PROSITE" id="PS51194">
    <property type="entry name" value="HELICASE_CTER"/>
    <property type="match status" value="1"/>
</dbReference>
<dbReference type="SUPFAM" id="SSF52540">
    <property type="entry name" value="P-loop containing nucleoside triphosphate hydrolases"/>
    <property type="match status" value="2"/>
</dbReference>
<dbReference type="InterPro" id="IPR001650">
    <property type="entry name" value="Helicase_C-like"/>
</dbReference>
<evidence type="ECO:0000259" key="2">
    <source>
        <dbReference type="PROSITE" id="PS51192"/>
    </source>
</evidence>
<dbReference type="SMART" id="SM00490">
    <property type="entry name" value="HELICc"/>
    <property type="match status" value="1"/>
</dbReference>
<evidence type="ECO:0000313" key="5">
    <source>
        <dbReference type="Proteomes" id="UP001211065"/>
    </source>
</evidence>
<dbReference type="AlphaFoldDB" id="A0AAD5XZF7"/>
<evidence type="ECO:0000256" key="1">
    <source>
        <dbReference type="ARBA" id="ARBA00022806"/>
    </source>
</evidence>
<dbReference type="PANTHER" id="PTHR14074">
    <property type="entry name" value="HELICASE WITH DEATH DOMAIN-RELATED"/>
    <property type="match status" value="1"/>
</dbReference>
<dbReference type="SMART" id="SM00487">
    <property type="entry name" value="DEXDc"/>
    <property type="match status" value="1"/>
</dbReference>
<dbReference type="Gene3D" id="3.40.50.300">
    <property type="entry name" value="P-loop containing nucleotide triphosphate hydrolases"/>
    <property type="match status" value="2"/>
</dbReference>
<dbReference type="GO" id="GO:0005524">
    <property type="term" value="F:ATP binding"/>
    <property type="evidence" value="ECO:0007669"/>
    <property type="project" value="InterPro"/>
</dbReference>
<organism evidence="4 5">
    <name type="scientific">Clydaea vesicula</name>
    <dbReference type="NCBI Taxonomy" id="447962"/>
    <lineage>
        <taxon>Eukaryota</taxon>
        <taxon>Fungi</taxon>
        <taxon>Fungi incertae sedis</taxon>
        <taxon>Chytridiomycota</taxon>
        <taxon>Chytridiomycota incertae sedis</taxon>
        <taxon>Chytridiomycetes</taxon>
        <taxon>Lobulomycetales</taxon>
        <taxon>Lobulomycetaceae</taxon>
        <taxon>Clydaea</taxon>
    </lineage>
</organism>
<dbReference type="PANTHER" id="PTHR14074:SF16">
    <property type="entry name" value="ANTIVIRAL INNATE IMMUNE RESPONSE RECEPTOR RIG-I"/>
    <property type="match status" value="1"/>
</dbReference>
<sequence length="733" mass="84095">MTLKLRPYQSRLALTAQEKSCIIVLPTGCGKTLIACDVIKNVGKKTLFLVPSVMLVNQQSLVIRRETKLNVTTFSGGQRSVSNIFFDVLVTTPDALLNSQKRIPLLDIASFDLVVFDEVHHLIKKHPYRIIAQRIKEIGSNPKILGLTASLTYHTQTHKIPKMFSDICDDLSIDISEILTASNEELEKDNFFQIQTVKYDSNEYIIKKGIFWDVLQTNTSTYFLNKISENSPILHPITVAIYNSVKYLEDSYLKNKIANFTSPIQAENKLSYWLKYASELKTRHKTSKDADLKKKILFYCALLESLKFIVTTFQKNLELSLYFLFSEISNDNFEVEPFNLIKQEYELLKDDFEELSSLKSTLLNAYLTNENFFGILFAEQRISCHVINDFIAKDAELKDKLKSTFIYSTSAITGAALSPHLNISSTQFNERVNAFKSKKFNLLITTSVAEEGIDIKDTNVVIRFDTVQNPVSFKQSKGRARHVNSEFFVLKEEDKLKALIEAERYHDNFIQNLSNSLEQFEEDKTKSFFEENVEDEILIIDENFDFNFTKKEMEEFKYHTKNFFIQEISKVQRNDLQTLNVFIQNFIGYNLKELKCSFIDGNCEQEEIEEQESQEKALEEGEFHSNPVITGEIQNIPHQMMESTMPSSTSNLRNSINLRSSKDEVAIKISNLTSNSKLTSGSLVSLGLSKFNWTKFSTLVEKAALIALISEAETKTLKKAILHQGKKKKERKK</sequence>
<gene>
    <name evidence="4" type="primary">IFIH1</name>
    <name evidence="4" type="ORF">HK099_005742</name>
</gene>
<dbReference type="InterPro" id="IPR027417">
    <property type="entry name" value="P-loop_NTPase"/>
</dbReference>
<dbReference type="InterPro" id="IPR006935">
    <property type="entry name" value="Helicase/UvrB_N"/>
</dbReference>
<dbReference type="Pfam" id="PF00271">
    <property type="entry name" value="Helicase_C"/>
    <property type="match status" value="1"/>
</dbReference>
<dbReference type="PROSITE" id="PS51192">
    <property type="entry name" value="HELICASE_ATP_BIND_1"/>
    <property type="match status" value="1"/>
</dbReference>
<proteinExistence type="predicted"/>